<dbReference type="PANTHER" id="PTHR24421">
    <property type="entry name" value="NITRATE/NITRITE SENSOR PROTEIN NARX-RELATED"/>
    <property type="match status" value="1"/>
</dbReference>
<dbReference type="InterPro" id="IPR050482">
    <property type="entry name" value="Sensor_HK_TwoCompSys"/>
</dbReference>
<evidence type="ECO:0000256" key="1">
    <source>
        <dbReference type="ARBA" id="ARBA00000085"/>
    </source>
</evidence>
<organism evidence="12 13">
    <name type="scientific">Pseudonocardia humida</name>
    <dbReference type="NCBI Taxonomy" id="2800819"/>
    <lineage>
        <taxon>Bacteria</taxon>
        <taxon>Bacillati</taxon>
        <taxon>Actinomycetota</taxon>
        <taxon>Actinomycetes</taxon>
        <taxon>Pseudonocardiales</taxon>
        <taxon>Pseudonocardiaceae</taxon>
        <taxon>Pseudonocardia</taxon>
    </lineage>
</organism>
<feature type="transmembrane region" description="Helical" evidence="10">
    <location>
        <begin position="109"/>
        <end position="126"/>
    </location>
</feature>
<dbReference type="SUPFAM" id="SSF55874">
    <property type="entry name" value="ATPase domain of HSP90 chaperone/DNA topoisomerase II/histidine kinase"/>
    <property type="match status" value="1"/>
</dbReference>
<dbReference type="Pfam" id="PF02518">
    <property type="entry name" value="HATPase_c"/>
    <property type="match status" value="1"/>
</dbReference>
<evidence type="ECO:0000313" key="13">
    <source>
        <dbReference type="Proteomes" id="UP001165283"/>
    </source>
</evidence>
<comment type="caution">
    <text evidence="12">The sequence shown here is derived from an EMBL/GenBank/DDBJ whole genome shotgun (WGS) entry which is preliminary data.</text>
</comment>
<dbReference type="InterPro" id="IPR011712">
    <property type="entry name" value="Sig_transdc_His_kin_sub3_dim/P"/>
</dbReference>
<dbReference type="Gene3D" id="1.20.5.1930">
    <property type="match status" value="1"/>
</dbReference>
<dbReference type="InterPro" id="IPR055558">
    <property type="entry name" value="DUF7134"/>
</dbReference>
<dbReference type="Pfam" id="PF07730">
    <property type="entry name" value="HisKA_3"/>
    <property type="match status" value="1"/>
</dbReference>
<sequence>MIGRLRRLPVWVADGALALVIGYADAIAVSEAAPLQVVGRMQLPIDVATLVVVLGALPLVVRRLAPLPVVVFVAAVALAGGLLLVPTTWLALVLAMYTVAAHHPRRQSLVIAAVLMVCVIAVLAVHDAQQYTVSNALVLAAVTALGDRTRVARLRAVALEQRARELERERERGVRLALAAERTRMAHELHDITAHAMAVIAVQSAGARRVLHSDPARAAEALGEIEDTARDGLAELRQAVALLRGGSRDAVPQPGLPELAGLVTRFRDAGLRVDAELPDPLPRLTPAVGLTVYRVVQEALTNALRHAGRTRARVGVTAGPDEVRVVVHDDGPGAGVPRPRTGPPGHGLLGLRERVRARGGHLDVRAGPDGFRLDARIPVAAPAAVEDGAPVAGGRA</sequence>
<gene>
    <name evidence="12" type="ORF">KDL28_24370</name>
</gene>
<keyword evidence="7" id="KW-0067">ATP-binding</keyword>
<evidence type="ECO:0000256" key="10">
    <source>
        <dbReference type="SAM" id="Phobius"/>
    </source>
</evidence>
<accession>A0ABT1A5A5</accession>
<evidence type="ECO:0000256" key="7">
    <source>
        <dbReference type="ARBA" id="ARBA00022840"/>
    </source>
</evidence>
<dbReference type="InterPro" id="IPR036890">
    <property type="entry name" value="HATPase_C_sf"/>
</dbReference>
<name>A0ABT1A5A5_9PSEU</name>
<proteinExistence type="predicted"/>
<dbReference type="CDD" id="cd16917">
    <property type="entry name" value="HATPase_UhpB-NarQ-NarX-like"/>
    <property type="match status" value="1"/>
</dbReference>
<evidence type="ECO:0000256" key="8">
    <source>
        <dbReference type="ARBA" id="ARBA00023012"/>
    </source>
</evidence>
<evidence type="ECO:0000256" key="5">
    <source>
        <dbReference type="ARBA" id="ARBA00022741"/>
    </source>
</evidence>
<evidence type="ECO:0000256" key="6">
    <source>
        <dbReference type="ARBA" id="ARBA00022777"/>
    </source>
</evidence>
<dbReference type="Gene3D" id="3.30.565.10">
    <property type="entry name" value="Histidine kinase-like ATPase, C-terminal domain"/>
    <property type="match status" value="1"/>
</dbReference>
<evidence type="ECO:0000313" key="12">
    <source>
        <dbReference type="EMBL" id="MCO1658201.1"/>
    </source>
</evidence>
<comment type="catalytic activity">
    <reaction evidence="1">
        <text>ATP + protein L-histidine = ADP + protein N-phospho-L-histidine.</text>
        <dbReference type="EC" id="2.7.13.3"/>
    </reaction>
</comment>
<evidence type="ECO:0000256" key="3">
    <source>
        <dbReference type="ARBA" id="ARBA00022553"/>
    </source>
</evidence>
<reference evidence="12" key="1">
    <citation type="submission" date="2021-04" db="EMBL/GenBank/DDBJ databases">
        <title>Pseudonocardia sp. nov., isolated from sandy soil of mangrove forest.</title>
        <authorList>
            <person name="Zan Z."/>
            <person name="Huang R."/>
            <person name="Liu W."/>
        </authorList>
    </citation>
    <scope>NUCLEOTIDE SEQUENCE</scope>
    <source>
        <strain evidence="12">S2-4</strain>
    </source>
</reference>
<dbReference type="GO" id="GO:0016301">
    <property type="term" value="F:kinase activity"/>
    <property type="evidence" value="ECO:0007669"/>
    <property type="project" value="UniProtKB-KW"/>
</dbReference>
<dbReference type="Proteomes" id="UP001165283">
    <property type="component" value="Unassembled WGS sequence"/>
</dbReference>
<dbReference type="EMBL" id="JAGSOV010000051">
    <property type="protein sequence ID" value="MCO1658201.1"/>
    <property type="molecule type" value="Genomic_DNA"/>
</dbReference>
<dbReference type="PANTHER" id="PTHR24421:SF10">
    <property type="entry name" value="NITRATE_NITRITE SENSOR PROTEIN NARQ"/>
    <property type="match status" value="1"/>
</dbReference>
<keyword evidence="9" id="KW-0175">Coiled coil</keyword>
<dbReference type="RefSeq" id="WP_252441880.1">
    <property type="nucleotide sequence ID" value="NZ_JAGSOV010000051.1"/>
</dbReference>
<protein>
    <recommendedName>
        <fullName evidence="2">histidine kinase</fullName>
        <ecNumber evidence="2">2.7.13.3</ecNumber>
    </recommendedName>
</protein>
<keyword evidence="6 12" id="KW-0418">Kinase</keyword>
<evidence type="ECO:0000256" key="9">
    <source>
        <dbReference type="SAM" id="Coils"/>
    </source>
</evidence>
<dbReference type="InterPro" id="IPR003594">
    <property type="entry name" value="HATPase_dom"/>
</dbReference>
<keyword evidence="4" id="KW-0808">Transferase</keyword>
<keyword evidence="10" id="KW-0812">Transmembrane</keyword>
<keyword evidence="13" id="KW-1185">Reference proteome</keyword>
<keyword evidence="10" id="KW-0472">Membrane</keyword>
<dbReference type="EC" id="2.7.13.3" evidence="2"/>
<evidence type="ECO:0000256" key="2">
    <source>
        <dbReference type="ARBA" id="ARBA00012438"/>
    </source>
</evidence>
<feature type="transmembrane region" description="Helical" evidence="10">
    <location>
        <begin position="67"/>
        <end position="97"/>
    </location>
</feature>
<keyword evidence="8" id="KW-0902">Two-component regulatory system</keyword>
<feature type="transmembrane region" description="Helical" evidence="10">
    <location>
        <begin position="43"/>
        <end position="61"/>
    </location>
</feature>
<feature type="domain" description="Histidine kinase" evidence="11">
    <location>
        <begin position="292"/>
        <end position="381"/>
    </location>
</feature>
<feature type="coiled-coil region" evidence="9">
    <location>
        <begin position="149"/>
        <end position="176"/>
    </location>
</feature>
<dbReference type="InterPro" id="IPR005467">
    <property type="entry name" value="His_kinase_dom"/>
</dbReference>
<dbReference type="Pfam" id="PF23539">
    <property type="entry name" value="DUF7134"/>
    <property type="match status" value="1"/>
</dbReference>
<keyword evidence="10" id="KW-1133">Transmembrane helix</keyword>
<evidence type="ECO:0000259" key="11">
    <source>
        <dbReference type="PROSITE" id="PS50109"/>
    </source>
</evidence>
<keyword evidence="3" id="KW-0597">Phosphoprotein</keyword>
<dbReference type="PROSITE" id="PS50109">
    <property type="entry name" value="HIS_KIN"/>
    <property type="match status" value="1"/>
</dbReference>
<evidence type="ECO:0000256" key="4">
    <source>
        <dbReference type="ARBA" id="ARBA00022679"/>
    </source>
</evidence>
<keyword evidence="5" id="KW-0547">Nucleotide-binding</keyword>